<accession>A0A426V817</accession>
<dbReference type="SUPFAM" id="SSF46785">
    <property type="entry name" value="Winged helix' DNA-binding domain"/>
    <property type="match status" value="1"/>
</dbReference>
<dbReference type="InterPro" id="IPR036390">
    <property type="entry name" value="WH_DNA-bd_sf"/>
</dbReference>
<evidence type="ECO:0000256" key="2">
    <source>
        <dbReference type="ARBA" id="ARBA00023015"/>
    </source>
</evidence>
<reference evidence="6 7" key="1">
    <citation type="submission" date="2018-12" db="EMBL/GenBank/DDBJ databases">
        <title>The whole draft genome of Aquabacterium sp. SJQ9.</title>
        <authorList>
            <person name="Sun L."/>
            <person name="Gao X."/>
            <person name="Chen W."/>
            <person name="Huang K."/>
        </authorList>
    </citation>
    <scope>NUCLEOTIDE SEQUENCE [LARGE SCALE GENOMIC DNA]</scope>
    <source>
        <strain evidence="6 7">SJQ9</strain>
    </source>
</reference>
<dbReference type="EMBL" id="RSED01000016">
    <property type="protein sequence ID" value="RRS02982.1"/>
    <property type="molecule type" value="Genomic_DNA"/>
</dbReference>
<keyword evidence="4" id="KW-0804">Transcription</keyword>
<keyword evidence="2" id="KW-0805">Transcription regulation</keyword>
<gene>
    <name evidence="6" type="ORF">EIP75_17725</name>
</gene>
<name>A0A426V817_9BURK</name>
<dbReference type="InterPro" id="IPR005119">
    <property type="entry name" value="LysR_subst-bd"/>
</dbReference>
<feature type="domain" description="HTH lysR-type" evidence="5">
    <location>
        <begin position="3"/>
        <end position="60"/>
    </location>
</feature>
<dbReference type="OrthoDB" id="8981337at2"/>
<dbReference type="Gene3D" id="1.10.10.10">
    <property type="entry name" value="Winged helix-like DNA-binding domain superfamily/Winged helix DNA-binding domain"/>
    <property type="match status" value="1"/>
</dbReference>
<dbReference type="AlphaFoldDB" id="A0A426V817"/>
<dbReference type="RefSeq" id="WP_125244618.1">
    <property type="nucleotide sequence ID" value="NZ_RSED01000016.1"/>
</dbReference>
<organism evidence="6 7">
    <name type="scientific">Aquabacterium soli</name>
    <dbReference type="NCBI Taxonomy" id="2493092"/>
    <lineage>
        <taxon>Bacteria</taxon>
        <taxon>Pseudomonadati</taxon>
        <taxon>Pseudomonadota</taxon>
        <taxon>Betaproteobacteria</taxon>
        <taxon>Burkholderiales</taxon>
        <taxon>Aquabacterium</taxon>
    </lineage>
</organism>
<dbReference type="PROSITE" id="PS50931">
    <property type="entry name" value="HTH_LYSR"/>
    <property type="match status" value="1"/>
</dbReference>
<dbReference type="FunFam" id="1.10.10.10:FF:000001">
    <property type="entry name" value="LysR family transcriptional regulator"/>
    <property type="match status" value="1"/>
</dbReference>
<dbReference type="GO" id="GO:0005829">
    <property type="term" value="C:cytosol"/>
    <property type="evidence" value="ECO:0007669"/>
    <property type="project" value="TreeGrafter"/>
</dbReference>
<evidence type="ECO:0000313" key="6">
    <source>
        <dbReference type="EMBL" id="RRS02982.1"/>
    </source>
</evidence>
<dbReference type="Gene3D" id="3.40.190.10">
    <property type="entry name" value="Periplasmic binding protein-like II"/>
    <property type="match status" value="2"/>
</dbReference>
<dbReference type="PRINTS" id="PR00039">
    <property type="entry name" value="HTHLYSR"/>
</dbReference>
<dbReference type="InterPro" id="IPR000847">
    <property type="entry name" value="LysR_HTH_N"/>
</dbReference>
<sequence length="320" mass="34868">MNIELRHLRHLSALAEHANFSRAAEALHITQPALSRSIQALEAQVGGPLFERQRGAIEPTELGRLLLRHAQAFEASTQDLEHEIRLARGLELGELRIGVGPFGGSALIGPVVGRLNRLHPQLRVRLLVAPWQELPERARARDVDLIVLELSEVEQLDDFASRALSAHQAVVVCRAGHPLAALASPRLDDLFDYPLAGPRLPPHAARALAAEVPEAQRAAMARTGLLTLECDSSSVLKSMLLESDAVSMMPRFMVEAEVRAGQLVVVPGIALGTRARFGVAWLKRRTVSAAGERFVGLLAEHDTALSSGHQDTRARRKKGR</sequence>
<evidence type="ECO:0000313" key="7">
    <source>
        <dbReference type="Proteomes" id="UP000269265"/>
    </source>
</evidence>
<keyword evidence="3" id="KW-0238">DNA-binding</keyword>
<proteinExistence type="inferred from homology"/>
<evidence type="ECO:0000256" key="4">
    <source>
        <dbReference type="ARBA" id="ARBA00023163"/>
    </source>
</evidence>
<dbReference type="Pfam" id="PF00126">
    <property type="entry name" value="HTH_1"/>
    <property type="match status" value="1"/>
</dbReference>
<comment type="similarity">
    <text evidence="1">Belongs to the LysR transcriptional regulatory family.</text>
</comment>
<dbReference type="Pfam" id="PF03466">
    <property type="entry name" value="LysR_substrate"/>
    <property type="match status" value="1"/>
</dbReference>
<keyword evidence="7" id="KW-1185">Reference proteome</keyword>
<dbReference type="InterPro" id="IPR036388">
    <property type="entry name" value="WH-like_DNA-bd_sf"/>
</dbReference>
<dbReference type="GO" id="GO:0003677">
    <property type="term" value="F:DNA binding"/>
    <property type="evidence" value="ECO:0007669"/>
    <property type="project" value="UniProtKB-KW"/>
</dbReference>
<evidence type="ECO:0000256" key="1">
    <source>
        <dbReference type="ARBA" id="ARBA00009437"/>
    </source>
</evidence>
<protein>
    <submittedName>
        <fullName evidence="6">LysR family transcriptional regulator</fullName>
    </submittedName>
</protein>
<dbReference type="PANTHER" id="PTHR30419:SF30">
    <property type="entry name" value="LYSR FAMILY TRANSCRIPTIONAL REGULATOR"/>
    <property type="match status" value="1"/>
</dbReference>
<dbReference type="SUPFAM" id="SSF53850">
    <property type="entry name" value="Periplasmic binding protein-like II"/>
    <property type="match status" value="1"/>
</dbReference>
<dbReference type="GO" id="GO:0003700">
    <property type="term" value="F:DNA-binding transcription factor activity"/>
    <property type="evidence" value="ECO:0007669"/>
    <property type="project" value="InterPro"/>
</dbReference>
<evidence type="ECO:0000259" key="5">
    <source>
        <dbReference type="PROSITE" id="PS50931"/>
    </source>
</evidence>
<dbReference type="PANTHER" id="PTHR30419">
    <property type="entry name" value="HTH-TYPE TRANSCRIPTIONAL REGULATOR YBHD"/>
    <property type="match status" value="1"/>
</dbReference>
<dbReference type="Proteomes" id="UP000269265">
    <property type="component" value="Unassembled WGS sequence"/>
</dbReference>
<dbReference type="InterPro" id="IPR050950">
    <property type="entry name" value="HTH-type_LysR_regulators"/>
</dbReference>
<evidence type="ECO:0000256" key="3">
    <source>
        <dbReference type="ARBA" id="ARBA00023125"/>
    </source>
</evidence>
<comment type="caution">
    <text evidence="6">The sequence shown here is derived from an EMBL/GenBank/DDBJ whole genome shotgun (WGS) entry which is preliminary data.</text>
</comment>